<comment type="caution">
    <text evidence="9">The sequence shown here is derived from an EMBL/GenBank/DDBJ whole genome shotgun (WGS) entry which is preliminary data.</text>
</comment>
<evidence type="ECO:0000313" key="9">
    <source>
        <dbReference type="EMBL" id="KAG7297454.1"/>
    </source>
</evidence>
<reference evidence="9 10" key="1">
    <citation type="submission" date="2021-06" db="EMBL/GenBank/DDBJ databases">
        <title>A haploid diamondback moth (Plutella xylostella L.) genome assembly resolves 31 chromosomes and identifies a diamide resistance mutation.</title>
        <authorList>
            <person name="Ward C.M."/>
            <person name="Perry K.D."/>
            <person name="Baker G."/>
            <person name="Powis K."/>
            <person name="Heckel D.G."/>
            <person name="Baxter S.W."/>
        </authorList>
    </citation>
    <scope>NUCLEOTIDE SEQUENCE [LARGE SCALE GENOMIC DNA]</scope>
    <source>
        <strain evidence="9 10">LV</strain>
        <tissue evidence="9">Single pupa</tissue>
    </source>
</reference>
<evidence type="ECO:0000256" key="4">
    <source>
        <dbReference type="ARBA" id="ARBA00022723"/>
    </source>
</evidence>
<evidence type="ECO:0000256" key="3">
    <source>
        <dbReference type="ARBA" id="ARBA00022617"/>
    </source>
</evidence>
<evidence type="ECO:0000259" key="8">
    <source>
        <dbReference type="SMART" id="SM01060"/>
    </source>
</evidence>
<keyword evidence="10" id="KW-1185">Reference proteome</keyword>
<feature type="domain" description="Catalase core" evidence="8">
    <location>
        <begin position="48"/>
        <end position="428"/>
    </location>
</feature>
<dbReference type="InterPro" id="IPR020835">
    <property type="entry name" value="Catalase_sf"/>
</dbReference>
<evidence type="ECO:0000256" key="5">
    <source>
        <dbReference type="ARBA" id="ARBA00023002"/>
    </source>
</evidence>
<evidence type="ECO:0000256" key="1">
    <source>
        <dbReference type="ARBA" id="ARBA00005329"/>
    </source>
</evidence>
<keyword evidence="6" id="KW-0408">Iron</keyword>
<keyword evidence="5" id="KW-0560">Oxidoreductase</keyword>
<dbReference type="EMBL" id="JAHIBW010000026">
    <property type="protein sequence ID" value="KAG7297454.1"/>
    <property type="molecule type" value="Genomic_DNA"/>
</dbReference>
<organism evidence="9 10">
    <name type="scientific">Plutella xylostella</name>
    <name type="common">Diamondback moth</name>
    <name type="synonym">Plutella maculipennis</name>
    <dbReference type="NCBI Taxonomy" id="51655"/>
    <lineage>
        <taxon>Eukaryota</taxon>
        <taxon>Metazoa</taxon>
        <taxon>Ecdysozoa</taxon>
        <taxon>Arthropoda</taxon>
        <taxon>Hexapoda</taxon>
        <taxon>Insecta</taxon>
        <taxon>Pterygota</taxon>
        <taxon>Neoptera</taxon>
        <taxon>Endopterygota</taxon>
        <taxon>Lepidoptera</taxon>
        <taxon>Glossata</taxon>
        <taxon>Ditrysia</taxon>
        <taxon>Yponomeutoidea</taxon>
        <taxon>Plutellidae</taxon>
        <taxon>Plutella</taxon>
    </lineage>
</organism>
<feature type="signal peptide" evidence="7">
    <location>
        <begin position="1"/>
        <end position="19"/>
    </location>
</feature>
<evidence type="ECO:0000256" key="7">
    <source>
        <dbReference type="SAM" id="SignalP"/>
    </source>
</evidence>
<dbReference type="SUPFAM" id="SSF56634">
    <property type="entry name" value="Heme-dependent catalase-like"/>
    <property type="match status" value="1"/>
</dbReference>
<keyword evidence="3" id="KW-0349">Heme</keyword>
<dbReference type="SMART" id="SM01060">
    <property type="entry name" value="Catalase"/>
    <property type="match status" value="1"/>
</dbReference>
<keyword evidence="2" id="KW-0575">Peroxidase</keyword>
<dbReference type="PROSITE" id="PS51402">
    <property type="entry name" value="CATALASE_3"/>
    <property type="match status" value="1"/>
</dbReference>
<sequence length="537" mass="61404">MKRVIFVLGVVCLTGVAWGLNSSDANVDAVSRQLFDFRFKKKRPDLLTTSAGQPVHLEQTVNINKVLLNNPYILESIKHAVNERTPNREVFSKGTGAYGYFEVTNDVTKYTKAKVFDTVGKRTKVLTRFGVSQTEKGGTDVSPIAGKSISFKMYTEEGNLDFLGLNTPVYFYRDPVLFREFLHAFRMNPKTNIRDGTSTLDFVTFNPISIHTMLWQLSEYGLPRGFRYMSAFPCHTYELYNDHGESFFVKFKFISELGFDSFSLAEASVISSFDPDFYIRDLYNSIEDGNFPAWRVEMDVLNTSNLKKLKFDPFDVTRIWPNGTYTTVEIGRVVLNQNVKNQFAEVEQAAYNPTNLVPGILEPPDQLFRGRVIAYNDAQIHRLGVNRNKIRVNCPMYARTYNRDGIPPVLDNERDAVNYYRNSFNGPVPLLDVDRPKRQLVIEQSSSVHLEDSWRFYNEVLVTEAQKQRLVNAMVLVAIRVPASVQKELIKLLNAIDPKLAVRYVVTFENVNNNVKLPQVVEDVDRKNPNPFSKITL</sequence>
<protein>
    <recommendedName>
        <fullName evidence="8">Catalase core domain-containing protein</fullName>
    </recommendedName>
</protein>
<dbReference type="Proteomes" id="UP000823941">
    <property type="component" value="Chromosome 26"/>
</dbReference>
<evidence type="ECO:0000313" key="10">
    <source>
        <dbReference type="Proteomes" id="UP000823941"/>
    </source>
</evidence>
<dbReference type="Gene3D" id="2.40.180.10">
    <property type="entry name" value="Catalase core domain"/>
    <property type="match status" value="1"/>
</dbReference>
<dbReference type="PANTHER" id="PTHR11465:SF9">
    <property type="entry name" value="CATALASE"/>
    <property type="match status" value="1"/>
</dbReference>
<name>A0ABQ7PY76_PLUXY</name>
<feature type="chain" id="PRO_5046537930" description="Catalase core domain-containing protein" evidence="7">
    <location>
        <begin position="20"/>
        <end position="537"/>
    </location>
</feature>
<dbReference type="Pfam" id="PF00199">
    <property type="entry name" value="Catalase"/>
    <property type="match status" value="1"/>
</dbReference>
<keyword evidence="7" id="KW-0732">Signal</keyword>
<accession>A0ABQ7PY76</accession>
<evidence type="ECO:0000256" key="6">
    <source>
        <dbReference type="ARBA" id="ARBA00023004"/>
    </source>
</evidence>
<keyword evidence="4" id="KW-0479">Metal-binding</keyword>
<dbReference type="InterPro" id="IPR024711">
    <property type="entry name" value="Catalase_clade1/3"/>
</dbReference>
<proteinExistence type="inferred from homology"/>
<gene>
    <name evidence="9" type="ORF">JYU34_019454</name>
</gene>
<dbReference type="InterPro" id="IPR011614">
    <property type="entry name" value="Catalase_core"/>
</dbReference>
<dbReference type="InterPro" id="IPR018028">
    <property type="entry name" value="Catalase"/>
</dbReference>
<dbReference type="PIRSF" id="PIRSF038928">
    <property type="entry name" value="Catalase_clade1-3"/>
    <property type="match status" value="1"/>
</dbReference>
<dbReference type="PANTHER" id="PTHR11465">
    <property type="entry name" value="CATALASE"/>
    <property type="match status" value="1"/>
</dbReference>
<comment type="similarity">
    <text evidence="1">Belongs to the catalase family.</text>
</comment>
<evidence type="ECO:0000256" key="2">
    <source>
        <dbReference type="ARBA" id="ARBA00022559"/>
    </source>
</evidence>
<dbReference type="PRINTS" id="PR00067">
    <property type="entry name" value="CATALASE"/>
</dbReference>